<keyword evidence="3" id="KW-0540">Nuclease</keyword>
<dbReference type="Gene3D" id="3.30.2170.10">
    <property type="entry name" value="archaeoglobus fulgidus dsm 4304 superfamily"/>
    <property type="match status" value="1"/>
</dbReference>
<evidence type="ECO:0000256" key="5">
    <source>
        <dbReference type="ARBA" id="ARBA00022801"/>
    </source>
</evidence>
<dbReference type="HAMAP" id="MF_00801">
    <property type="entry name" value="Endonuclease_5"/>
    <property type="match status" value="1"/>
</dbReference>
<dbReference type="PANTHER" id="PTHR28511:SF1">
    <property type="entry name" value="ENDONUCLEASE V"/>
    <property type="match status" value="1"/>
</dbReference>
<dbReference type="CDD" id="cd06559">
    <property type="entry name" value="Endonuclease_V"/>
    <property type="match status" value="1"/>
</dbReference>
<dbReference type="PANTHER" id="PTHR28511">
    <property type="entry name" value="ENDONUCLEASE V"/>
    <property type="match status" value="1"/>
</dbReference>
<comment type="subcellular location">
    <subcellularLocation>
        <location evidence="1">Cytoplasm</location>
    </subcellularLocation>
</comment>
<keyword evidence="5" id="KW-0378">Hydrolase</keyword>
<evidence type="ECO:0000313" key="6">
    <source>
        <dbReference type="EMBL" id="SVB17872.1"/>
    </source>
</evidence>
<dbReference type="GO" id="GO:0043737">
    <property type="term" value="F:deoxyribonuclease V activity"/>
    <property type="evidence" value="ECO:0007669"/>
    <property type="project" value="TreeGrafter"/>
</dbReference>
<dbReference type="GO" id="GO:0016891">
    <property type="term" value="F:RNA endonuclease activity producing 5'-phosphomonoesters, hydrolytic mechanism"/>
    <property type="evidence" value="ECO:0007669"/>
    <property type="project" value="TreeGrafter"/>
</dbReference>
<dbReference type="InterPro" id="IPR007581">
    <property type="entry name" value="Endonuclease-V"/>
</dbReference>
<evidence type="ECO:0000256" key="4">
    <source>
        <dbReference type="ARBA" id="ARBA00022759"/>
    </source>
</evidence>
<gene>
    <name evidence="6" type="ORF">METZ01_LOCUS170726</name>
</gene>
<proteinExistence type="inferred from homology"/>
<dbReference type="GO" id="GO:0003727">
    <property type="term" value="F:single-stranded RNA binding"/>
    <property type="evidence" value="ECO:0007669"/>
    <property type="project" value="TreeGrafter"/>
</dbReference>
<accession>A0A382BWH9</accession>
<keyword evidence="4" id="KW-0255">Endonuclease</keyword>
<evidence type="ECO:0008006" key="7">
    <source>
        <dbReference type="Google" id="ProtNLM"/>
    </source>
</evidence>
<sequence>MRPARFHSWNLTPREASAIQDTLRDKVKTCPLPKRIQFIAGADVSFDTESNLVHAAVAVLRFPELTLVEYCSSTEKVTFPYIPGLLAFREGPPIVHAFQKLENTPDVVMFDAHGVSHPRRFGLASHLGVIFDLPSIGVAKKVLVGSFNKMKKERGNHSTLVDGEEEIGLALHTKDSVNPVFISVGHRSDLHSSMDIVLSCATKYRIPEPTRQADIIVNSLRKGDEIDSDIDGGQTSLF</sequence>
<keyword evidence="2" id="KW-0963">Cytoplasm</keyword>
<reference evidence="6" key="1">
    <citation type="submission" date="2018-05" db="EMBL/GenBank/DDBJ databases">
        <authorList>
            <person name="Lanie J.A."/>
            <person name="Ng W.-L."/>
            <person name="Kazmierczak K.M."/>
            <person name="Andrzejewski T.M."/>
            <person name="Davidsen T.M."/>
            <person name="Wayne K.J."/>
            <person name="Tettelin H."/>
            <person name="Glass J.I."/>
            <person name="Rusch D."/>
            <person name="Podicherti R."/>
            <person name="Tsui H.-C.T."/>
            <person name="Winkler M.E."/>
        </authorList>
    </citation>
    <scope>NUCLEOTIDE SEQUENCE</scope>
</reference>
<dbReference type="AlphaFoldDB" id="A0A382BWH9"/>
<dbReference type="GO" id="GO:0005737">
    <property type="term" value="C:cytoplasm"/>
    <property type="evidence" value="ECO:0007669"/>
    <property type="project" value="UniProtKB-SubCell"/>
</dbReference>
<organism evidence="6">
    <name type="scientific">marine metagenome</name>
    <dbReference type="NCBI Taxonomy" id="408172"/>
    <lineage>
        <taxon>unclassified sequences</taxon>
        <taxon>metagenomes</taxon>
        <taxon>ecological metagenomes</taxon>
    </lineage>
</organism>
<protein>
    <recommendedName>
        <fullName evidence="7">Endonuclease V</fullName>
    </recommendedName>
</protein>
<dbReference type="NCBIfam" id="NF008629">
    <property type="entry name" value="PRK11617.1"/>
    <property type="match status" value="1"/>
</dbReference>
<dbReference type="EMBL" id="UINC01031586">
    <property type="protein sequence ID" value="SVB17872.1"/>
    <property type="molecule type" value="Genomic_DNA"/>
</dbReference>
<evidence type="ECO:0000256" key="1">
    <source>
        <dbReference type="ARBA" id="ARBA00004496"/>
    </source>
</evidence>
<dbReference type="GO" id="GO:0006281">
    <property type="term" value="P:DNA repair"/>
    <property type="evidence" value="ECO:0007669"/>
    <property type="project" value="InterPro"/>
</dbReference>
<name>A0A382BWH9_9ZZZZ</name>
<evidence type="ECO:0000256" key="3">
    <source>
        <dbReference type="ARBA" id="ARBA00022722"/>
    </source>
</evidence>
<evidence type="ECO:0000256" key="2">
    <source>
        <dbReference type="ARBA" id="ARBA00022490"/>
    </source>
</evidence>
<dbReference type="Pfam" id="PF04493">
    <property type="entry name" value="Endonuclease_5"/>
    <property type="match status" value="1"/>
</dbReference>